<evidence type="ECO:0008006" key="3">
    <source>
        <dbReference type="Google" id="ProtNLM"/>
    </source>
</evidence>
<dbReference type="EMBL" id="JAXIOK010000020">
    <property type="protein sequence ID" value="KAK4747035.1"/>
    <property type="molecule type" value="Genomic_DNA"/>
</dbReference>
<keyword evidence="2" id="KW-1185">Reference proteome</keyword>
<name>A0AAN7GIW4_9MYRT</name>
<dbReference type="InterPro" id="IPR012876">
    <property type="entry name" value="DUF1677_pln"/>
</dbReference>
<accession>A0AAN7GIW4</accession>
<dbReference type="AlphaFoldDB" id="A0AAN7GIW4"/>
<organism evidence="1 2">
    <name type="scientific">Trapa incisa</name>
    <dbReference type="NCBI Taxonomy" id="236973"/>
    <lineage>
        <taxon>Eukaryota</taxon>
        <taxon>Viridiplantae</taxon>
        <taxon>Streptophyta</taxon>
        <taxon>Embryophyta</taxon>
        <taxon>Tracheophyta</taxon>
        <taxon>Spermatophyta</taxon>
        <taxon>Magnoliopsida</taxon>
        <taxon>eudicotyledons</taxon>
        <taxon>Gunneridae</taxon>
        <taxon>Pentapetalae</taxon>
        <taxon>rosids</taxon>
        <taxon>malvids</taxon>
        <taxon>Myrtales</taxon>
        <taxon>Lythraceae</taxon>
        <taxon>Trapa</taxon>
    </lineage>
</organism>
<evidence type="ECO:0000313" key="2">
    <source>
        <dbReference type="Proteomes" id="UP001345219"/>
    </source>
</evidence>
<reference evidence="1 2" key="1">
    <citation type="journal article" date="2023" name="Hortic Res">
        <title>Pangenome of water caltrop reveals structural variations and asymmetric subgenome divergence after allopolyploidization.</title>
        <authorList>
            <person name="Zhang X."/>
            <person name="Chen Y."/>
            <person name="Wang L."/>
            <person name="Yuan Y."/>
            <person name="Fang M."/>
            <person name="Shi L."/>
            <person name="Lu R."/>
            <person name="Comes H.P."/>
            <person name="Ma Y."/>
            <person name="Chen Y."/>
            <person name="Huang G."/>
            <person name="Zhou Y."/>
            <person name="Zheng Z."/>
            <person name="Qiu Y."/>
        </authorList>
    </citation>
    <scope>NUCLEOTIDE SEQUENCE [LARGE SCALE GENOMIC DNA]</scope>
    <source>
        <tissue evidence="1">Roots</tissue>
    </source>
</reference>
<protein>
    <recommendedName>
        <fullName evidence="3">DUF1677 family protein</fullName>
    </recommendedName>
</protein>
<dbReference type="PANTHER" id="PTHR33108">
    <property type="entry name" value="OS01G0745000 PROTEIN"/>
    <property type="match status" value="1"/>
</dbReference>
<dbReference type="Proteomes" id="UP001345219">
    <property type="component" value="Chromosome 20"/>
</dbReference>
<dbReference type="Pfam" id="PF07911">
    <property type="entry name" value="DUF1677"/>
    <property type="match status" value="1"/>
</dbReference>
<proteinExistence type="predicted"/>
<comment type="caution">
    <text evidence="1">The sequence shown here is derived from an EMBL/GenBank/DDBJ whole genome shotgun (WGS) entry which is preliminary data.</text>
</comment>
<dbReference type="PANTHER" id="PTHR33108:SF14">
    <property type="entry name" value="OS01G0745000 PROTEIN"/>
    <property type="match status" value="1"/>
</dbReference>
<sequence length="108" mass="12225">MTEINEVVRISCECCGFQQDCTKPYILEVMESHSGKWVCGLCSEAIKENLAKLPPRSAIKEAFNSHKEFCNTYNSTIRLNPNLSLTNTMKDIAKRVLESRNSPKNPTE</sequence>
<evidence type="ECO:0000313" key="1">
    <source>
        <dbReference type="EMBL" id="KAK4747035.1"/>
    </source>
</evidence>
<gene>
    <name evidence="1" type="ORF">SAY87_026072</name>
</gene>